<gene>
    <name evidence="3" type="ORF">PsYK624_060660</name>
</gene>
<keyword evidence="4" id="KW-1185">Reference proteome</keyword>
<dbReference type="OrthoDB" id="10517307at2759"/>
<evidence type="ECO:0000313" key="3">
    <source>
        <dbReference type="EMBL" id="GJE89952.1"/>
    </source>
</evidence>
<proteinExistence type="predicted"/>
<dbReference type="InterPro" id="IPR000210">
    <property type="entry name" value="BTB/POZ_dom"/>
</dbReference>
<organism evidence="3 4">
    <name type="scientific">Phanerochaete sordida</name>
    <dbReference type="NCBI Taxonomy" id="48140"/>
    <lineage>
        <taxon>Eukaryota</taxon>
        <taxon>Fungi</taxon>
        <taxon>Dikarya</taxon>
        <taxon>Basidiomycota</taxon>
        <taxon>Agaricomycotina</taxon>
        <taxon>Agaricomycetes</taxon>
        <taxon>Polyporales</taxon>
        <taxon>Phanerochaetaceae</taxon>
        <taxon>Phanerochaete</taxon>
    </lineage>
</organism>
<evidence type="ECO:0000259" key="2">
    <source>
        <dbReference type="PROSITE" id="PS50097"/>
    </source>
</evidence>
<evidence type="ECO:0000256" key="1">
    <source>
        <dbReference type="SAM" id="MobiDB-lite"/>
    </source>
</evidence>
<dbReference type="Proteomes" id="UP000703269">
    <property type="component" value="Unassembled WGS sequence"/>
</dbReference>
<comment type="caution">
    <text evidence="3">The sequence shown here is derived from an EMBL/GenBank/DDBJ whole genome shotgun (WGS) entry which is preliminary data.</text>
</comment>
<reference evidence="3 4" key="1">
    <citation type="submission" date="2021-08" db="EMBL/GenBank/DDBJ databases">
        <title>Draft Genome Sequence of Phanerochaete sordida strain YK-624.</title>
        <authorList>
            <person name="Mori T."/>
            <person name="Dohra H."/>
            <person name="Suzuki T."/>
            <person name="Kawagishi H."/>
            <person name="Hirai H."/>
        </authorList>
    </citation>
    <scope>NUCLEOTIDE SEQUENCE [LARGE SCALE GENOMIC DNA]</scope>
    <source>
        <strain evidence="3 4">YK-624</strain>
    </source>
</reference>
<name>A0A9P3LDH9_9APHY</name>
<dbReference type="AlphaFoldDB" id="A0A9P3LDH9"/>
<feature type="domain" description="BTB" evidence="2">
    <location>
        <begin position="53"/>
        <end position="119"/>
    </location>
</feature>
<sequence length="358" mass="40317">MPISTRARASENDSEPARKRLKIEDEQPQAALQPEDAPLGLAARSEQLWFERGDVIISAVGRSLKVHADVLSRHSDVFRGLLSEAALAALPESLNGCPVLRTADRGEYLEKLVGIVYDGSNSNWFARKAKPLPFAELRGVAIVASKYNVQNVIDEAVRRLSFYFPSLRARFRSNLDFNDQSSQPLRIVEKDAVAVIKLAKLLKAPFLLPTAYVVCALIDPEYQVKGVAYEDEVVKLDDDELKLCLEGHAELMEENTHVMSTLFEDPSHPSYTQCDTALKKLLHMAMKDGALAEPDPIFPVQAWFQRKYKDKPDAQPCQLCQYRLEEMMDRRQAEVWERLGGIYGVVPWPRPPERDGSP</sequence>
<dbReference type="Gene3D" id="3.30.710.10">
    <property type="entry name" value="Potassium Channel Kv1.1, Chain A"/>
    <property type="match status" value="1"/>
</dbReference>
<accession>A0A9P3LDH9</accession>
<protein>
    <recommendedName>
        <fullName evidence="2">BTB domain-containing protein</fullName>
    </recommendedName>
</protein>
<dbReference type="InterPro" id="IPR011333">
    <property type="entry name" value="SKP1/BTB/POZ_sf"/>
</dbReference>
<feature type="compositionally biased region" description="Basic and acidic residues" evidence="1">
    <location>
        <begin position="8"/>
        <end position="25"/>
    </location>
</feature>
<dbReference type="EMBL" id="BPQB01000014">
    <property type="protein sequence ID" value="GJE89952.1"/>
    <property type="molecule type" value="Genomic_DNA"/>
</dbReference>
<evidence type="ECO:0000313" key="4">
    <source>
        <dbReference type="Proteomes" id="UP000703269"/>
    </source>
</evidence>
<feature type="region of interest" description="Disordered" evidence="1">
    <location>
        <begin position="1"/>
        <end position="28"/>
    </location>
</feature>
<dbReference type="PROSITE" id="PS50097">
    <property type="entry name" value="BTB"/>
    <property type="match status" value="1"/>
</dbReference>